<keyword evidence="1" id="KW-0472">Membrane</keyword>
<feature type="transmembrane region" description="Helical" evidence="1">
    <location>
        <begin position="207"/>
        <end position="228"/>
    </location>
</feature>
<evidence type="ECO:0000313" key="2">
    <source>
        <dbReference type="EMBL" id="KJY52592.1"/>
    </source>
</evidence>
<evidence type="ECO:0008006" key="4">
    <source>
        <dbReference type="Google" id="ProtNLM"/>
    </source>
</evidence>
<organism evidence="2 3">
    <name type="scientific">Bifidobacterium asteroides</name>
    <dbReference type="NCBI Taxonomy" id="1684"/>
    <lineage>
        <taxon>Bacteria</taxon>
        <taxon>Bacillati</taxon>
        <taxon>Actinomycetota</taxon>
        <taxon>Actinomycetes</taxon>
        <taxon>Bifidobacteriales</taxon>
        <taxon>Bifidobacteriaceae</taxon>
        <taxon>Bifidobacterium</taxon>
    </lineage>
</organism>
<evidence type="ECO:0000313" key="3">
    <source>
        <dbReference type="Proteomes" id="UP000033648"/>
    </source>
</evidence>
<gene>
    <name evidence="2" type="ORF">JF69_02850</name>
</gene>
<feature type="transmembrane region" description="Helical" evidence="1">
    <location>
        <begin position="94"/>
        <end position="113"/>
    </location>
</feature>
<dbReference type="OrthoDB" id="9809977at2"/>
<name>A0A0F4L144_9BIFI</name>
<dbReference type="EMBL" id="JWME01000004">
    <property type="protein sequence ID" value="KJY52592.1"/>
    <property type="molecule type" value="Genomic_DNA"/>
</dbReference>
<dbReference type="AlphaFoldDB" id="A0A0F4L144"/>
<dbReference type="InterPro" id="IPR049713">
    <property type="entry name" value="Pr6Pr-like"/>
</dbReference>
<feature type="transmembrane region" description="Helical" evidence="1">
    <location>
        <begin position="125"/>
        <end position="143"/>
    </location>
</feature>
<keyword evidence="1" id="KW-0812">Transmembrane</keyword>
<dbReference type="NCBIfam" id="NF038065">
    <property type="entry name" value="Pr6Pr"/>
    <property type="match status" value="1"/>
</dbReference>
<feature type="transmembrane region" description="Helical" evidence="1">
    <location>
        <begin position="58"/>
        <end position="82"/>
    </location>
</feature>
<dbReference type="Proteomes" id="UP000033648">
    <property type="component" value="Unassembled WGS sequence"/>
</dbReference>
<keyword evidence="1" id="KW-1133">Transmembrane helix</keyword>
<dbReference type="PATRIC" id="fig|1684.4.peg.304"/>
<reference evidence="2 3" key="1">
    <citation type="submission" date="2014-12" db="EMBL/GenBank/DDBJ databases">
        <title>Comparative genomics of the lactic acid bacteria isolated from the honey bee gut.</title>
        <authorList>
            <person name="Ellegaard K.M."/>
            <person name="Tamarit D."/>
            <person name="Javelind E."/>
            <person name="Olofsson T."/>
            <person name="Andersson S.G."/>
            <person name="Vasquez A."/>
        </authorList>
    </citation>
    <scope>NUCLEOTIDE SEQUENCE [LARGE SCALE GENOMIC DNA]</scope>
    <source>
        <strain evidence="2 3">Bin2</strain>
    </source>
</reference>
<proteinExistence type="predicted"/>
<comment type="caution">
    <text evidence="2">The sequence shown here is derived from an EMBL/GenBank/DDBJ whole genome shotgun (WGS) entry which is preliminary data.</text>
</comment>
<feature type="transmembrane region" description="Helical" evidence="1">
    <location>
        <begin position="155"/>
        <end position="175"/>
    </location>
</feature>
<sequence length="238" mass="26971">MVGPQSNPLPTYWLALPSQGRAKLIRMRFVVGIYRLLIAFFCLGGTYEAWLLGIGNKWVYFTFQTNIALGLVMLWAGAATLLKGIQPPAWLKGCLTLYIVITGLVAILVLGLNSTDYRLVLGIRTTWMIHVISPILASVDFLLFDPHRRFHWHNVLTWLIYFPFYVAFVLIRAAIWPHSGPQPGGNPYPYAFLDLEHLGWAQLTVNLAEYLVVFFALSLVIFLIDRILPAKTPLTIDR</sequence>
<evidence type="ECO:0000256" key="1">
    <source>
        <dbReference type="SAM" id="Phobius"/>
    </source>
</evidence>
<protein>
    <recommendedName>
        <fullName evidence="4">Pr6Pr family membrane protein</fullName>
    </recommendedName>
</protein>
<feature type="transmembrane region" description="Helical" evidence="1">
    <location>
        <begin position="29"/>
        <end position="52"/>
    </location>
</feature>
<accession>A0A0F4L144</accession>